<evidence type="ECO:0000256" key="4">
    <source>
        <dbReference type="ARBA" id="ARBA00022627"/>
    </source>
</evidence>
<dbReference type="Proteomes" id="UP001255416">
    <property type="component" value="Unassembled WGS sequence"/>
</dbReference>
<gene>
    <name evidence="7" type="ORF">QO231_05505</name>
</gene>
<dbReference type="InterPro" id="IPR023801">
    <property type="entry name" value="His_deacetylse_dom"/>
</dbReference>
<accession>A0ABU3VAV7</accession>
<dbReference type="Gene3D" id="3.40.800.20">
    <property type="entry name" value="Histone deacetylase domain"/>
    <property type="match status" value="1"/>
</dbReference>
<comment type="pathway">
    <text evidence="1">Ketone degradation; acetoin degradation.</text>
</comment>
<evidence type="ECO:0000313" key="7">
    <source>
        <dbReference type="EMBL" id="MDU9003308.1"/>
    </source>
</evidence>
<evidence type="ECO:0000256" key="2">
    <source>
        <dbReference type="ARBA" id="ARBA00005947"/>
    </source>
</evidence>
<comment type="caution">
    <text evidence="7">The sequence shown here is derived from an EMBL/GenBank/DDBJ whole genome shotgun (WGS) entry which is preliminary data.</text>
</comment>
<dbReference type="InterPro" id="IPR023696">
    <property type="entry name" value="Ureohydrolase_dom_sf"/>
</dbReference>
<dbReference type="InterPro" id="IPR037138">
    <property type="entry name" value="His_deacetylse_dom_sf"/>
</dbReference>
<dbReference type="PANTHER" id="PTHR10625">
    <property type="entry name" value="HISTONE DEACETYLASE HDAC1-RELATED"/>
    <property type="match status" value="1"/>
</dbReference>
<comment type="similarity">
    <text evidence="2">Belongs to the histone deacetylase family.</text>
</comment>
<sequence>MKSDPIFIGARVYRASSYGGAHPLAIPRVPTVTDLCCAMGWLPEHQYRSSPRAKPSALQAFHTSGYVTALQTAEDSQKVSEETRRRHGLGTLSNPVHPHMFRRPATSVGGVMFGTALIADGGIAYVPGGGTHHGMPDRASGFCYFNDPVLAILSLQRQGLRRVAYVDIDAHHCDGVEAAFQDADGVRLVSVHEENRWPFTGALEDTAGGTSFNLPVPRDLNDTEYDLILDRFILPAVERFRPDALILQCGADALLEDPLSRLALSNSSHWKTVAALRRLCDRFLVLGGGGYNPWSVARCWTGVWATLAGYDIPDILPTKARAVLSPLKWNRKTGFQPPAHWIETLRDPSRDGAVRDEIRTRVNHLRVRLAAEHASGPAAPAR</sequence>
<organism evidence="7 8">
    <name type="scientific">Sedimentitalea todarodis</name>
    <dbReference type="NCBI Taxonomy" id="1631240"/>
    <lineage>
        <taxon>Bacteria</taxon>
        <taxon>Pseudomonadati</taxon>
        <taxon>Pseudomonadota</taxon>
        <taxon>Alphaproteobacteria</taxon>
        <taxon>Rhodobacterales</taxon>
        <taxon>Paracoccaceae</taxon>
        <taxon>Sedimentitalea</taxon>
    </lineage>
</organism>
<dbReference type="Pfam" id="PF00850">
    <property type="entry name" value="Hist_deacetyl"/>
    <property type="match status" value="1"/>
</dbReference>
<reference evidence="8" key="1">
    <citation type="submission" date="2023-05" db="EMBL/GenBank/DDBJ databases">
        <title>Sedimentitalea sp. nov. JM2-8.</title>
        <authorList>
            <person name="Huang J."/>
        </authorList>
    </citation>
    <scope>NUCLEOTIDE SEQUENCE [LARGE SCALE GENOMIC DNA]</scope>
    <source>
        <strain evidence="8">KHS03</strain>
    </source>
</reference>
<evidence type="ECO:0000259" key="6">
    <source>
        <dbReference type="Pfam" id="PF00850"/>
    </source>
</evidence>
<name>A0ABU3VAV7_9RHOB</name>
<dbReference type="SUPFAM" id="SSF52768">
    <property type="entry name" value="Arginase/deacetylase"/>
    <property type="match status" value="1"/>
</dbReference>
<dbReference type="InterPro" id="IPR000286">
    <property type="entry name" value="HDACs"/>
</dbReference>
<keyword evidence="4" id="KW-0006">Acetoin catabolism</keyword>
<feature type="domain" description="Histone deacetylase" evidence="6">
    <location>
        <begin position="22"/>
        <end position="307"/>
    </location>
</feature>
<evidence type="ECO:0000313" key="8">
    <source>
        <dbReference type="Proteomes" id="UP001255416"/>
    </source>
</evidence>
<keyword evidence="8" id="KW-1185">Reference proteome</keyword>
<dbReference type="EMBL" id="JASMWN010000003">
    <property type="protein sequence ID" value="MDU9003308.1"/>
    <property type="molecule type" value="Genomic_DNA"/>
</dbReference>
<protein>
    <recommendedName>
        <fullName evidence="3">Acetoin utilization protein AcuC</fullName>
    </recommendedName>
</protein>
<dbReference type="PRINTS" id="PR01270">
    <property type="entry name" value="HDASUPER"/>
</dbReference>
<dbReference type="RefSeq" id="WP_316774092.1">
    <property type="nucleotide sequence ID" value="NZ_JASMWN010000003.1"/>
</dbReference>
<proteinExistence type="inferred from homology"/>
<dbReference type="PANTHER" id="PTHR10625:SF10">
    <property type="entry name" value="HISTONE DEACETYLASE HDAC1"/>
    <property type="match status" value="1"/>
</dbReference>
<evidence type="ECO:0000256" key="5">
    <source>
        <dbReference type="SAM" id="MobiDB-lite"/>
    </source>
</evidence>
<dbReference type="CDD" id="cd09994">
    <property type="entry name" value="HDAC_AcuC_like"/>
    <property type="match status" value="1"/>
</dbReference>
<evidence type="ECO:0000256" key="3">
    <source>
        <dbReference type="ARBA" id="ARBA00020218"/>
    </source>
</evidence>
<dbReference type="InterPro" id="IPR003085">
    <property type="entry name" value="AcuC"/>
</dbReference>
<feature type="region of interest" description="Disordered" evidence="5">
    <location>
        <begin position="76"/>
        <end position="96"/>
    </location>
</feature>
<evidence type="ECO:0000256" key="1">
    <source>
        <dbReference type="ARBA" id="ARBA00005101"/>
    </source>
</evidence>